<proteinExistence type="predicted"/>
<organism evidence="2 3">
    <name type="scientific">Arachis hypogaea</name>
    <name type="common">Peanut</name>
    <dbReference type="NCBI Taxonomy" id="3818"/>
    <lineage>
        <taxon>Eukaryota</taxon>
        <taxon>Viridiplantae</taxon>
        <taxon>Streptophyta</taxon>
        <taxon>Embryophyta</taxon>
        <taxon>Tracheophyta</taxon>
        <taxon>Spermatophyta</taxon>
        <taxon>Magnoliopsida</taxon>
        <taxon>eudicotyledons</taxon>
        <taxon>Gunneridae</taxon>
        <taxon>Pentapetalae</taxon>
        <taxon>rosids</taxon>
        <taxon>fabids</taxon>
        <taxon>Fabales</taxon>
        <taxon>Fabaceae</taxon>
        <taxon>Papilionoideae</taxon>
        <taxon>50 kb inversion clade</taxon>
        <taxon>dalbergioids sensu lato</taxon>
        <taxon>Dalbergieae</taxon>
        <taxon>Pterocarpus clade</taxon>
        <taxon>Arachis</taxon>
    </lineage>
</organism>
<dbReference type="Proteomes" id="UP000289738">
    <property type="component" value="Chromosome B08"/>
</dbReference>
<gene>
    <name evidence="2" type="ORF">Ahy_B08g089636</name>
</gene>
<feature type="region of interest" description="Disordered" evidence="1">
    <location>
        <begin position="23"/>
        <end position="45"/>
    </location>
</feature>
<accession>A0A444XYH7</accession>
<keyword evidence="3" id="KW-1185">Reference proteome</keyword>
<name>A0A444XYH7_ARAHY</name>
<evidence type="ECO:0000313" key="3">
    <source>
        <dbReference type="Proteomes" id="UP000289738"/>
    </source>
</evidence>
<dbReference type="AlphaFoldDB" id="A0A444XYH7"/>
<sequence length="67" mass="7786">MKYGVGGNKWLFRSSFMNFNLPRSPLLGRDEKPTKKRQRAKRGRELDAADFHTVIPYATKSPIETQF</sequence>
<dbReference type="EMBL" id="SDMP01000018">
    <property type="protein sequence ID" value="RYQ94697.1"/>
    <property type="molecule type" value="Genomic_DNA"/>
</dbReference>
<protein>
    <submittedName>
        <fullName evidence="2">Uncharacterized protein</fullName>
    </submittedName>
</protein>
<evidence type="ECO:0000256" key="1">
    <source>
        <dbReference type="SAM" id="MobiDB-lite"/>
    </source>
</evidence>
<reference evidence="2 3" key="1">
    <citation type="submission" date="2019-01" db="EMBL/GenBank/DDBJ databases">
        <title>Sequencing of cultivated peanut Arachis hypogaea provides insights into genome evolution and oil improvement.</title>
        <authorList>
            <person name="Chen X."/>
        </authorList>
    </citation>
    <scope>NUCLEOTIDE SEQUENCE [LARGE SCALE GENOMIC DNA]</scope>
    <source>
        <strain evidence="3">cv. Fuhuasheng</strain>
        <tissue evidence="2">Leaves</tissue>
    </source>
</reference>
<comment type="caution">
    <text evidence="2">The sequence shown here is derived from an EMBL/GenBank/DDBJ whole genome shotgun (WGS) entry which is preliminary data.</text>
</comment>
<evidence type="ECO:0000313" key="2">
    <source>
        <dbReference type="EMBL" id="RYQ94697.1"/>
    </source>
</evidence>